<dbReference type="EMBL" id="NIXT01000668">
    <property type="protein sequence ID" value="OXE32441.1"/>
    <property type="molecule type" value="Genomic_DNA"/>
</dbReference>
<evidence type="ECO:0000313" key="6">
    <source>
        <dbReference type="Proteomes" id="UP000037697"/>
    </source>
</evidence>
<evidence type="ECO:0000313" key="9">
    <source>
        <dbReference type="Proteomes" id="UP000555836"/>
    </source>
</evidence>
<reference evidence="5 8" key="3">
    <citation type="submission" date="2019-08" db="EMBL/GenBank/DDBJ databases">
        <title>Emerging of two pre-pandemic pathogenic O4:KUT lineages of Vibrio parahaemolyticus in coastal eastern China.</title>
        <authorList>
            <person name="Yu H."/>
        </authorList>
    </citation>
    <scope>NUCLEOTIDE SEQUENCE [LARGE SCALE GENOMIC DNA]</scope>
    <source>
        <strain evidence="5 8">HZ17-383</strain>
    </source>
</reference>
<comment type="caution">
    <text evidence="4">The sequence shown here is derived from an EMBL/GenBank/DDBJ whole genome shotgun (WGS) entry which is preliminary data.</text>
</comment>
<dbReference type="OMA" id="KWRLLYV"/>
<protein>
    <submittedName>
        <fullName evidence="4">Cytochrome oxidase biogenesis cluster protein</fullName>
    </submittedName>
</protein>
<reference evidence="2" key="5">
    <citation type="submission" date="2020-09" db="EMBL/GenBank/DDBJ databases">
        <title>Genome sequence of Vibrio parahaemolyticus isolates.</title>
        <authorList>
            <person name="Hammerl J.A."/>
            <person name="Strauch E."/>
        </authorList>
    </citation>
    <scope>NUCLEOTIDE SEQUENCE</scope>
    <source>
        <strain evidence="2">17-VB00146</strain>
    </source>
</reference>
<accession>A0A0F5V506</accession>
<evidence type="ECO:0000313" key="3">
    <source>
        <dbReference type="EMBL" id="NMU25820.1"/>
    </source>
</evidence>
<evidence type="ECO:0000313" key="2">
    <source>
        <dbReference type="EMBL" id="MCC3807175.1"/>
    </source>
</evidence>
<sequence length="178" mass="19650">MTSQVTKGRFVLIALICLFALPAIVAKLILAQGWYETGVTNRGKLIEPYTTLAQLGQSAPSAVHGWQLAYVVPDSCDSQCQRQLYLLKQSHVALGKYQERVVPVLWTSTTSDTIEMPMETMAMNENVAAKVQQGQVLIVDPLGQLVMSYTAEPNEDLVKLSKDMLADLRKLLKLSRVG</sequence>
<evidence type="ECO:0000313" key="1">
    <source>
        <dbReference type="EMBL" id="KOY32687.1"/>
    </source>
</evidence>
<dbReference type="OrthoDB" id="9785445at2"/>
<reference evidence="4 7" key="2">
    <citation type="journal article" date="2017" name="Appl. Environ. Microbiol.">
        <title>Parallel evolution of two clades of a major Atlantic endemic Vibrio parahaemolyticus pathogen lineage by independent acquisition of related pathogenicity islands.</title>
        <authorList>
            <person name="Xu F."/>
            <person name="Gonzalez-Escalona N."/>
            <person name="Drees K.P."/>
            <person name="Sebra R.P."/>
            <person name="Cooper V.S."/>
            <person name="Jones S.H."/>
            <person name="Whistler C.A."/>
        </authorList>
    </citation>
    <scope>NUCLEOTIDE SEQUENCE [LARGE SCALE GENOMIC DNA]</scope>
    <source>
        <strain evidence="4 7">MAVP-3</strain>
    </source>
</reference>
<dbReference type="GeneID" id="1191230"/>
<dbReference type="EMBL" id="JABCLD010001111">
    <property type="protein sequence ID" value="NMU25820.1"/>
    <property type="molecule type" value="Genomic_DNA"/>
</dbReference>
<organism evidence="4 7">
    <name type="scientific">Vibrio parahaemolyticus</name>
    <dbReference type="NCBI Taxonomy" id="670"/>
    <lineage>
        <taxon>Bacteria</taxon>
        <taxon>Pseudomonadati</taxon>
        <taxon>Pseudomonadota</taxon>
        <taxon>Gammaproteobacteria</taxon>
        <taxon>Vibrionales</taxon>
        <taxon>Vibrionaceae</taxon>
        <taxon>Vibrio</taxon>
    </lineage>
</organism>
<reference evidence="1 6" key="1">
    <citation type="submission" date="2015-07" db="EMBL/GenBank/DDBJ databases">
        <title>Foodborne Vibrio parahaemolyticus Isolates.</title>
        <authorList>
            <person name="Ronholm J."/>
            <person name="Petronella N."/>
            <person name="Kenwell R."/>
            <person name="Banerjee S."/>
        </authorList>
    </citation>
    <scope>NUCLEOTIDE SEQUENCE [LARGE SCALE GENOMIC DNA]</scope>
    <source>
        <strain evidence="1 6">HS-06-05</strain>
    </source>
</reference>
<dbReference type="EMBL" id="LIRS01000067">
    <property type="protein sequence ID" value="KOY32687.1"/>
    <property type="molecule type" value="Genomic_DNA"/>
</dbReference>
<proteinExistence type="predicted"/>
<evidence type="ECO:0000313" key="8">
    <source>
        <dbReference type="Proteomes" id="UP000321504"/>
    </source>
</evidence>
<dbReference type="Proteomes" id="UP000037697">
    <property type="component" value="Unassembled WGS sequence"/>
</dbReference>
<gene>
    <name evidence="1" type="ORF">ACX05_10805</name>
    <name evidence="4" type="ORF">CA163_12685</name>
    <name evidence="5" type="ORF">FVP01_05135</name>
    <name evidence="3" type="ORF">HKB21_09300</name>
    <name evidence="2" type="ORF">IB292_19355</name>
</gene>
<dbReference type="Proteomes" id="UP000726777">
    <property type="component" value="Unassembled WGS sequence"/>
</dbReference>
<dbReference type="Proteomes" id="UP000555836">
    <property type="component" value="Unassembled WGS sequence"/>
</dbReference>
<dbReference type="Proteomes" id="UP000214596">
    <property type="component" value="Unassembled WGS sequence"/>
</dbReference>
<dbReference type="AlphaFoldDB" id="A0A0F5V506"/>
<name>A0A0F5V506_VIBPH</name>
<dbReference type="RefSeq" id="WP_005482681.1">
    <property type="nucleotide sequence ID" value="NZ_CAJDZF010000012.1"/>
</dbReference>
<dbReference type="Proteomes" id="UP000321504">
    <property type="component" value="Unassembled WGS sequence"/>
</dbReference>
<evidence type="ECO:0000313" key="4">
    <source>
        <dbReference type="EMBL" id="OXE32441.1"/>
    </source>
</evidence>
<evidence type="ECO:0000313" key="7">
    <source>
        <dbReference type="Proteomes" id="UP000214596"/>
    </source>
</evidence>
<dbReference type="EMBL" id="JACVHL010000022">
    <property type="protein sequence ID" value="MCC3807175.1"/>
    <property type="molecule type" value="Genomic_DNA"/>
</dbReference>
<reference evidence="3 9" key="4">
    <citation type="submission" date="2020-04" db="EMBL/GenBank/DDBJ databases">
        <title>Whole-genome sequencing of Vibrio spp. from China reveals different genetic environments of blaCTX-M-14 among diverse lineages.</title>
        <authorList>
            <person name="Zheng Z."/>
            <person name="Ye L."/>
            <person name="Chen S."/>
        </authorList>
    </citation>
    <scope>NUCLEOTIDE SEQUENCE [LARGE SCALE GENOMIC DNA]</scope>
    <source>
        <strain evidence="3 9">Vb0574</strain>
    </source>
</reference>
<dbReference type="STRING" id="670.ACZ92_05950"/>
<evidence type="ECO:0000313" key="5">
    <source>
        <dbReference type="EMBL" id="TXN18370.1"/>
    </source>
</evidence>
<dbReference type="EMBL" id="VRMQ01000001">
    <property type="protein sequence ID" value="TXN18370.1"/>
    <property type="molecule type" value="Genomic_DNA"/>
</dbReference>